<evidence type="ECO:0000256" key="1">
    <source>
        <dbReference type="SAM" id="MobiDB-lite"/>
    </source>
</evidence>
<organism evidence="2 3">
    <name type="scientific">Pirellulimonas nuda</name>
    <dbReference type="NCBI Taxonomy" id="2528009"/>
    <lineage>
        <taxon>Bacteria</taxon>
        <taxon>Pseudomonadati</taxon>
        <taxon>Planctomycetota</taxon>
        <taxon>Planctomycetia</taxon>
        <taxon>Pirellulales</taxon>
        <taxon>Lacipirellulaceae</taxon>
        <taxon>Pirellulimonas</taxon>
    </lineage>
</organism>
<evidence type="ECO:0000313" key="2">
    <source>
        <dbReference type="EMBL" id="QDU89368.1"/>
    </source>
</evidence>
<feature type="region of interest" description="Disordered" evidence="1">
    <location>
        <begin position="33"/>
        <end position="70"/>
    </location>
</feature>
<reference evidence="2 3" key="1">
    <citation type="submission" date="2019-02" db="EMBL/GenBank/DDBJ databases">
        <title>Deep-cultivation of Planctomycetes and their phenomic and genomic characterization uncovers novel biology.</title>
        <authorList>
            <person name="Wiegand S."/>
            <person name="Jogler M."/>
            <person name="Boedeker C."/>
            <person name="Pinto D."/>
            <person name="Vollmers J."/>
            <person name="Rivas-Marin E."/>
            <person name="Kohn T."/>
            <person name="Peeters S.H."/>
            <person name="Heuer A."/>
            <person name="Rast P."/>
            <person name="Oberbeckmann S."/>
            <person name="Bunk B."/>
            <person name="Jeske O."/>
            <person name="Meyerdierks A."/>
            <person name="Storesund J.E."/>
            <person name="Kallscheuer N."/>
            <person name="Luecker S."/>
            <person name="Lage O.M."/>
            <person name="Pohl T."/>
            <person name="Merkel B.J."/>
            <person name="Hornburger P."/>
            <person name="Mueller R.-W."/>
            <person name="Bruemmer F."/>
            <person name="Labrenz M."/>
            <person name="Spormann A.M."/>
            <person name="Op den Camp H."/>
            <person name="Overmann J."/>
            <person name="Amann R."/>
            <person name="Jetten M.S.M."/>
            <person name="Mascher T."/>
            <person name="Medema M.H."/>
            <person name="Devos D.P."/>
            <person name="Kaster A.-K."/>
            <person name="Ovreas L."/>
            <person name="Rohde M."/>
            <person name="Galperin M.Y."/>
            <person name="Jogler C."/>
        </authorList>
    </citation>
    <scope>NUCLEOTIDE SEQUENCE [LARGE SCALE GENOMIC DNA]</scope>
    <source>
        <strain evidence="2 3">Pla175</strain>
    </source>
</reference>
<dbReference type="Proteomes" id="UP000317429">
    <property type="component" value="Chromosome"/>
</dbReference>
<dbReference type="AlphaFoldDB" id="A0A518DD11"/>
<keyword evidence="3" id="KW-1185">Reference proteome</keyword>
<dbReference type="OrthoDB" id="264746at2"/>
<sequence length="70" mass="7675">MVVLMLLGMLARIREMQVLVRWVTVHWDRLKEPLGFDRDAPPAPQRSAARSPAAASMTSSRRSTSGSGPA</sequence>
<evidence type="ECO:0000313" key="3">
    <source>
        <dbReference type="Proteomes" id="UP000317429"/>
    </source>
</evidence>
<dbReference type="EMBL" id="CP036291">
    <property type="protein sequence ID" value="QDU89368.1"/>
    <property type="molecule type" value="Genomic_DNA"/>
</dbReference>
<accession>A0A518DD11</accession>
<proteinExistence type="predicted"/>
<protein>
    <submittedName>
        <fullName evidence="2">Uncharacterized protein</fullName>
    </submittedName>
</protein>
<gene>
    <name evidence="2" type="ORF">Pla175_27570</name>
</gene>
<dbReference type="RefSeq" id="WP_145285753.1">
    <property type="nucleotide sequence ID" value="NZ_CP036291.1"/>
</dbReference>
<dbReference type="KEGG" id="pnd:Pla175_27570"/>
<feature type="compositionally biased region" description="Low complexity" evidence="1">
    <location>
        <begin position="45"/>
        <end position="70"/>
    </location>
</feature>
<name>A0A518DD11_9BACT</name>